<gene>
    <name evidence="2" type="ORF">EHW90_11715</name>
</gene>
<organism evidence="2 3">
    <name type="scientific">Lachnoanaerobaculum orale</name>
    <dbReference type="NCBI Taxonomy" id="979627"/>
    <lineage>
        <taxon>Bacteria</taxon>
        <taxon>Bacillati</taxon>
        <taxon>Bacillota</taxon>
        <taxon>Clostridia</taxon>
        <taxon>Lachnospirales</taxon>
        <taxon>Lachnospiraceae</taxon>
        <taxon>Lachnoanaerobaculum</taxon>
    </lineage>
</organism>
<dbReference type="PROSITE" id="PS51257">
    <property type="entry name" value="PROKAR_LIPOPROTEIN"/>
    <property type="match status" value="1"/>
</dbReference>
<dbReference type="AlphaFoldDB" id="A0A3P3PZE9"/>
<evidence type="ECO:0008006" key="4">
    <source>
        <dbReference type="Google" id="ProtNLM"/>
    </source>
</evidence>
<accession>A0A3P3PZE9</accession>
<dbReference type="Proteomes" id="UP000276982">
    <property type="component" value="Unassembled WGS sequence"/>
</dbReference>
<evidence type="ECO:0000313" key="2">
    <source>
        <dbReference type="EMBL" id="RRJ14342.1"/>
    </source>
</evidence>
<proteinExistence type="predicted"/>
<evidence type="ECO:0000256" key="1">
    <source>
        <dbReference type="SAM" id="MobiDB-lite"/>
    </source>
</evidence>
<dbReference type="RefSeq" id="WP_124952903.1">
    <property type="nucleotide sequence ID" value="NZ_RRCM01000002.1"/>
</dbReference>
<sequence>MGRNLNGIISGILLVSMLSVAGCNKGESNEGKSNESVSVEDTKKEKKKDKFELSLGEISDDVYLSKMLDLKFDAKSHDMDIYYEEGLIGENDDAVYDRTDMDEVKEKIADGAVISDMGASDTDGLRSVSITIRKAPDSKTLNNYIFDQIRDYEDMFKEDEEEFDMMEKSYVNLTDGKVTGKKIPGIEIKSVWEHDGVRDMMFYEKQLFLKYGDYIVTIDVSAYDADDAQSLLDIFEKPDESDFEKAKNSPKEDETRESKSERRDRRKRQEENRKETEESSEETTEESSTAESSVEESKEDKVSTGDFCAGVTDGNVYTNSALNIKIDITGKHMVFASNYEMELLGRPSGIVSEEDKKYYVDKGKPVLDMVAHDVTFDNTILVLLDGDVDLSKVDAGEDSYFDKGENAHVERKKEKINFNGKELLCLSKVETKDNGSKYYEKYLIIPYGKYTATIGAMGNDENFVKNAFKMFTIAE</sequence>
<keyword evidence="3" id="KW-1185">Reference proteome</keyword>
<feature type="compositionally biased region" description="Basic and acidic residues" evidence="1">
    <location>
        <begin position="240"/>
        <end position="277"/>
    </location>
</feature>
<evidence type="ECO:0000313" key="3">
    <source>
        <dbReference type="Proteomes" id="UP000276982"/>
    </source>
</evidence>
<protein>
    <recommendedName>
        <fullName evidence="4">Lipoprotein</fullName>
    </recommendedName>
</protein>
<feature type="region of interest" description="Disordered" evidence="1">
    <location>
        <begin position="240"/>
        <end position="305"/>
    </location>
</feature>
<name>A0A3P3PZE9_9FIRM</name>
<reference evidence="2 3" key="1">
    <citation type="submission" date="2018-11" db="EMBL/GenBank/DDBJ databases">
        <title>Genome sequencing of Lachnoanaerobaculum orale DSM 24553T.</title>
        <authorList>
            <person name="Kook J.-K."/>
            <person name="Park S.-N."/>
            <person name="Lim Y.K."/>
        </authorList>
    </citation>
    <scope>NUCLEOTIDE SEQUENCE [LARGE SCALE GENOMIC DNA]</scope>
    <source>
        <strain evidence="2 3">DSM 24553</strain>
    </source>
</reference>
<comment type="caution">
    <text evidence="2">The sequence shown here is derived from an EMBL/GenBank/DDBJ whole genome shotgun (WGS) entry which is preliminary data.</text>
</comment>
<dbReference type="EMBL" id="RRCM01000002">
    <property type="protein sequence ID" value="RRJ14342.1"/>
    <property type="molecule type" value="Genomic_DNA"/>
</dbReference>